<accession>A0ABQ7HAP5</accession>
<protein>
    <submittedName>
        <fullName evidence="2">Uncharacterized protein</fullName>
    </submittedName>
</protein>
<comment type="caution">
    <text evidence="2">The sequence shown here is derived from an EMBL/GenBank/DDBJ whole genome shotgun (WGS) entry which is preliminary data.</text>
</comment>
<feature type="compositionally biased region" description="Pro residues" evidence="1">
    <location>
        <begin position="108"/>
        <end position="120"/>
    </location>
</feature>
<dbReference type="InterPro" id="IPR044624">
    <property type="entry name" value="Mbb1-like"/>
</dbReference>
<evidence type="ECO:0000313" key="3">
    <source>
        <dbReference type="Proteomes" id="UP000815325"/>
    </source>
</evidence>
<organism evidence="2 3">
    <name type="scientific">Dunaliella salina</name>
    <name type="common">Green alga</name>
    <name type="synonym">Protococcus salinus</name>
    <dbReference type="NCBI Taxonomy" id="3046"/>
    <lineage>
        <taxon>Eukaryota</taxon>
        <taxon>Viridiplantae</taxon>
        <taxon>Chlorophyta</taxon>
        <taxon>core chlorophytes</taxon>
        <taxon>Chlorophyceae</taxon>
        <taxon>CS clade</taxon>
        <taxon>Chlamydomonadales</taxon>
        <taxon>Dunaliellaceae</taxon>
        <taxon>Dunaliella</taxon>
    </lineage>
</organism>
<feature type="compositionally biased region" description="Low complexity" evidence="1">
    <location>
        <begin position="756"/>
        <end position="766"/>
    </location>
</feature>
<dbReference type="Gene3D" id="1.25.40.10">
    <property type="entry name" value="Tetratricopeptide repeat domain"/>
    <property type="match status" value="2"/>
</dbReference>
<feature type="region of interest" description="Disordered" evidence="1">
    <location>
        <begin position="75"/>
        <end position="120"/>
    </location>
</feature>
<feature type="compositionally biased region" description="Polar residues" evidence="1">
    <location>
        <begin position="537"/>
        <end position="551"/>
    </location>
</feature>
<gene>
    <name evidence="2" type="ORF">DUNSADRAFT_52</name>
</gene>
<dbReference type="SMART" id="SM00386">
    <property type="entry name" value="HAT"/>
    <property type="match status" value="2"/>
</dbReference>
<reference evidence="2" key="1">
    <citation type="submission" date="2017-08" db="EMBL/GenBank/DDBJ databases">
        <authorList>
            <person name="Polle J.E."/>
            <person name="Barry K."/>
            <person name="Cushman J."/>
            <person name="Schmutz J."/>
            <person name="Tran D."/>
            <person name="Hathwaick L.T."/>
            <person name="Yim W.C."/>
            <person name="Jenkins J."/>
            <person name="Mckie-Krisberg Z.M."/>
            <person name="Prochnik S."/>
            <person name="Lindquist E."/>
            <person name="Dockter R.B."/>
            <person name="Adam C."/>
            <person name="Molina H."/>
            <person name="Bunkerborg J."/>
            <person name="Jin E."/>
            <person name="Buchheim M."/>
            <person name="Magnuson J."/>
        </authorList>
    </citation>
    <scope>NUCLEOTIDE SEQUENCE</scope>
    <source>
        <strain evidence="2">CCAP 19/18</strain>
    </source>
</reference>
<dbReference type="Proteomes" id="UP000815325">
    <property type="component" value="Unassembled WGS sequence"/>
</dbReference>
<dbReference type="InterPro" id="IPR011990">
    <property type="entry name" value="TPR-like_helical_dom_sf"/>
</dbReference>
<evidence type="ECO:0000256" key="1">
    <source>
        <dbReference type="SAM" id="MobiDB-lite"/>
    </source>
</evidence>
<dbReference type="SUPFAM" id="SSF48452">
    <property type="entry name" value="TPR-like"/>
    <property type="match status" value="3"/>
</dbReference>
<feature type="compositionally biased region" description="Low complexity" evidence="1">
    <location>
        <begin position="75"/>
        <end position="87"/>
    </location>
</feature>
<feature type="compositionally biased region" description="Low complexity" evidence="1">
    <location>
        <begin position="472"/>
        <end position="488"/>
    </location>
</feature>
<feature type="compositionally biased region" description="Low complexity" evidence="1">
    <location>
        <begin position="309"/>
        <end position="321"/>
    </location>
</feature>
<feature type="region of interest" description="Disordered" evidence="1">
    <location>
        <begin position="432"/>
        <end position="491"/>
    </location>
</feature>
<dbReference type="PANTHER" id="PTHR44917">
    <property type="entry name" value="PROTEIN HIGH CHLOROPHYLL FLUORESCENT 107"/>
    <property type="match status" value="1"/>
</dbReference>
<feature type="region of interest" description="Disordered" evidence="1">
    <location>
        <begin position="874"/>
        <end position="927"/>
    </location>
</feature>
<feature type="region of interest" description="Disordered" evidence="1">
    <location>
        <begin position="537"/>
        <end position="585"/>
    </location>
</feature>
<feature type="compositionally biased region" description="Polar residues" evidence="1">
    <location>
        <begin position="404"/>
        <end position="416"/>
    </location>
</feature>
<sequence length="1155" mass="119145">MLEVQQKGDWQAAWAQMEMDLGRMAAAKQILEAALQVDPGHMPSYKSLGLAEWITGRFSRAREVWRAACAPSPSGVPAAASPGAHSHGNGKGSSASVHAQSTHAAPSSHPPSALPPSPHSPMFPALPKPLNSACVPVLCTWASAEARAFNVRGARALLAEAAALQPRHPRVLSLTAALEDRAGNPSAAGAAFSAAQRGPASVHEEPLNGGSRLNQPSKGGSRLDETSGGLKGPSSGGSRLDEPSNGGTRFNEPSGGLNEPSGGLKGPSNGGSCLDEPPNGLEEPSNGGIHLNELANDLNEPSNGVGHLSTTTSSSRSSSKSGIRHRASQSTDLHLAGAGATAAAAAAASNDAAIDFAHARTAPAPATSALNAPRKPLQKPTPQPTPQSGTHPFGMCGVNIDSPYKQSTTSPATSALEGSNLSVNAAPFGNATPSGVATPGGQNTAASSAPKGTTPSANSASEADRPLATDGAPAPTLSTPAPALSSTTRTGGEGAFTQLLQRTEDTPLPITSAAAAAASAAVTAPQQLQDTEVVTQPTTTVDANPQQSPSADSLPARGLTDTTLSADPDNANPQRPPHPDSLPADPQLLHALAVHHLRHGRRAQAEQALVMMESLDGNNGFLCHTRGILLQQEGRAADAREWFARGTHSKGETHTGKAQEGAARAAKARFSVPAPLYVPLPPTTLSKGTATTDSTLRSGIGSHEALPGQSTGTDSSSNSEVGTDGCSNSLEGSSRVHSSMPSTLPSLWAGTDGRNSEGSGSNAESSTDGSKPESGDGCSNTLDGSSRVHSSISTDKGEGSGESGRNGSMVESMRGLQGCQDGKAGVTATEQGFAGVQEFEGTDACTSGIEDSIGGTANARGEGGEAAAALMQEGQEAAAAHTEWDKGTSAAKQGESRGEGQEAAAAHTQWDEGTSAAKQRESRAAREQQAMALVKQAAEMGLRQQQGQPRQNPQGPGSHYAGLSSRYLRQWALLEKKAGNRVVASELFDWKTWLAWAVFERRCGRLDVAEHAFRKGTAVAPGNPYLWYAYANMVWEDKKDVDGGRLVFRRATFHCPRAAPLWMAWCDAIFGGAWFVSAGLSHCGMERALFWGHGLHLRGLMQALCGACFVSAGLPHFGWRRPCSGIMVLTCTATCKLHIVLHAFLQGCPIVDGTV</sequence>
<feature type="region of interest" description="Disordered" evidence="1">
    <location>
        <begin position="646"/>
        <end position="810"/>
    </location>
</feature>
<name>A0ABQ7HAP5_DUNSA</name>
<feature type="compositionally biased region" description="Low complexity" evidence="1">
    <location>
        <begin position="658"/>
        <end position="669"/>
    </location>
</feature>
<feature type="compositionally biased region" description="Low complexity" evidence="1">
    <location>
        <begin position="188"/>
        <end position="201"/>
    </location>
</feature>
<feature type="compositionally biased region" description="Polar residues" evidence="1">
    <location>
        <begin position="683"/>
        <end position="697"/>
    </location>
</feature>
<keyword evidence="3" id="KW-1185">Reference proteome</keyword>
<evidence type="ECO:0000313" key="2">
    <source>
        <dbReference type="EMBL" id="KAF5843929.1"/>
    </source>
</evidence>
<feature type="compositionally biased region" description="Polar residues" evidence="1">
    <location>
        <begin position="432"/>
        <end position="461"/>
    </location>
</feature>
<feature type="compositionally biased region" description="Polar residues" evidence="1">
    <location>
        <begin position="777"/>
        <end position="794"/>
    </location>
</feature>
<dbReference type="InterPro" id="IPR003107">
    <property type="entry name" value="HAT"/>
</dbReference>
<dbReference type="Pfam" id="PF13428">
    <property type="entry name" value="TPR_14"/>
    <property type="match status" value="1"/>
</dbReference>
<feature type="region of interest" description="Disordered" evidence="1">
    <location>
        <begin position="365"/>
        <end position="416"/>
    </location>
</feature>
<dbReference type="PANTHER" id="PTHR44917:SF1">
    <property type="entry name" value="PROTEIN HIGH CHLOROPHYLL FLUORESCENT 107"/>
    <property type="match status" value="1"/>
</dbReference>
<proteinExistence type="predicted"/>
<feature type="region of interest" description="Disordered" evidence="1">
    <location>
        <begin position="188"/>
        <end position="331"/>
    </location>
</feature>
<feature type="compositionally biased region" description="Low complexity" evidence="1">
    <location>
        <begin position="98"/>
        <end position="107"/>
    </location>
</feature>
<dbReference type="EMBL" id="MU069436">
    <property type="protein sequence ID" value="KAF5843929.1"/>
    <property type="molecule type" value="Genomic_DNA"/>
</dbReference>
<feature type="compositionally biased region" description="Polar residues" evidence="1">
    <location>
        <begin position="708"/>
        <end position="745"/>
    </location>
</feature>
<feature type="compositionally biased region" description="Basic and acidic residues" evidence="1">
    <location>
        <begin position="646"/>
        <end position="657"/>
    </location>
</feature>